<dbReference type="Proteomes" id="UP000034350">
    <property type="component" value="Unassembled WGS sequence"/>
</dbReference>
<evidence type="ECO:0000259" key="3">
    <source>
        <dbReference type="PROSITE" id="PS50822"/>
    </source>
</evidence>
<dbReference type="VEuPathDB" id="MicrosporidiaDB:NCER_101240"/>
<evidence type="ECO:0000313" key="4">
    <source>
        <dbReference type="EMBL" id="KKO75882.1"/>
    </source>
</evidence>
<dbReference type="PROSITE" id="PS50822">
    <property type="entry name" value="PIWI"/>
    <property type="match status" value="1"/>
</dbReference>
<dbReference type="InterPro" id="IPR036397">
    <property type="entry name" value="RNaseH_sf"/>
</dbReference>
<feature type="domain" description="PAZ" evidence="2">
    <location>
        <begin position="223"/>
        <end position="326"/>
    </location>
</feature>
<organism evidence="4 5">
    <name type="scientific">Vairimorpha ceranae</name>
    <dbReference type="NCBI Taxonomy" id="40302"/>
    <lineage>
        <taxon>Eukaryota</taxon>
        <taxon>Fungi</taxon>
        <taxon>Fungi incertae sedis</taxon>
        <taxon>Microsporidia</taxon>
        <taxon>Nosematidae</taxon>
        <taxon>Vairimorpha</taxon>
    </lineage>
</organism>
<dbReference type="VEuPathDB" id="MicrosporidiaDB:AAJ76_1000055656"/>
<dbReference type="Gene3D" id="3.30.420.10">
    <property type="entry name" value="Ribonuclease H-like superfamily/Ribonuclease H"/>
    <property type="match status" value="1"/>
</dbReference>
<dbReference type="InterPro" id="IPR003165">
    <property type="entry name" value="Piwi"/>
</dbReference>
<dbReference type="SMART" id="SM00950">
    <property type="entry name" value="Piwi"/>
    <property type="match status" value="1"/>
</dbReference>
<comment type="similarity">
    <text evidence="1">Belongs to the argonaute family.</text>
</comment>
<comment type="caution">
    <text evidence="4">The sequence shown here is derived from an EMBL/GenBank/DDBJ whole genome shotgun (WGS) entry which is preliminary data.</text>
</comment>
<dbReference type="SUPFAM" id="SSF101690">
    <property type="entry name" value="PAZ domain"/>
    <property type="match status" value="1"/>
</dbReference>
<dbReference type="PROSITE" id="PS50821">
    <property type="entry name" value="PAZ"/>
    <property type="match status" value="1"/>
</dbReference>
<dbReference type="InterPro" id="IPR012337">
    <property type="entry name" value="RNaseH-like_sf"/>
</dbReference>
<protein>
    <submittedName>
        <fullName evidence="4">Protein argonaute-2</fullName>
    </submittedName>
</protein>
<dbReference type="AlphaFoldDB" id="A0A0F9YTR9"/>
<dbReference type="InterPro" id="IPR003100">
    <property type="entry name" value="PAZ_dom"/>
</dbReference>
<dbReference type="CDD" id="cd02846">
    <property type="entry name" value="PAZ_argonaute_like"/>
    <property type="match status" value="1"/>
</dbReference>
<dbReference type="GeneID" id="36318422"/>
<dbReference type="Gene3D" id="2.170.260.10">
    <property type="entry name" value="paz domain"/>
    <property type="match status" value="1"/>
</dbReference>
<dbReference type="Gene3D" id="3.40.50.2300">
    <property type="match status" value="1"/>
</dbReference>
<reference evidence="4 5" key="1">
    <citation type="journal article" date="2015" name="Environ. Microbiol.">
        <title>Genome analyses suggest the presence of polyploidy and recent human-driven expansions in eight global populations of the honeybee pathogen Nosema ceranae.</title>
        <authorList>
            <person name="Pelin A."/>
            <person name="Selman M."/>
            <person name="Aris-Brosou S."/>
            <person name="Farinelli L."/>
            <person name="Corradi N."/>
        </authorList>
    </citation>
    <scope>NUCLEOTIDE SEQUENCE [LARGE SCALE GENOMIC DNA]</scope>
    <source>
        <strain evidence="4 5">PA08 1199</strain>
    </source>
</reference>
<name>A0A0F9YTR9_9MICR</name>
<sequence>MEHKNYPAVRPKSMEIGTTTIDLETNMFKYTGKMITLHYYDVRFTPEINRKFVFETFMRAYSEHKADFPEIAFDGVNTLVSTNHFQNKTLKLGKEKIITIDIVYKNSYDMNDFKKGMDMSQHIQCLEVVTRYWQKLNSINDRHRVFDEKSDGALSAVIELRIGLAHNIKLTSSGFYLNVDTAFSGFYKSMPLTEVIVSLITESKRQSHRFDRRDNTQYKRRNDSVDLSRENLGERFWYDFEKFIKNVKVKTNHRGPKQNELSFKASGILKEPASSCRFEMDGKSYTVAEYFANTYKPLMYPNLPVVIIKKRGMELYFPIEVLNIHAGQRYVKKLDEQQTATLIKYAAKPPVERFSIIQDKLRDLPILKNKENDSFNVVFDSNFAKCKGKLLQTPKIKFAGNDESAKKDVIKGSWNLFKASALNPVKIKNCNVFFFSDPQKFNIRKSLGGFVDAARKYGVIFETNPQVICVRNVDEIIQEANKPGAAAEISLVVLPDKSTARYEEIKRKTETRSRMVTQCVLEKNFSRLDNPQFAGNLLLKINSKLGGVNFKVDKEFSVVKGKATLVIGIDVNHPGIGDLNSPSVVAIVGGMNNELTSFKTIIKQQDRRHEIVENLKDDIIVLLKSFYAKAKAKPDQIIIFRDGVGDTMFQEIFQKEIDAIKQGCEKIEQKYSPKITFIVAQKRHSIRFNVPPSSNFKNADRGNVPPGTVVEEIGHPILFDFYLVSHHALQGTARPVRYLVLLNESEYSADQIYEFVYGICHNYARATKAVSVVPPIYYAHLAAFRGKAYLEKEHGSDKVNMVQHNPALDDKLYYV</sequence>
<dbReference type="RefSeq" id="XP_024331624.1">
    <property type="nucleotide sequence ID" value="XM_024473528.1"/>
</dbReference>
<evidence type="ECO:0000256" key="1">
    <source>
        <dbReference type="RuleBase" id="RU361178"/>
    </source>
</evidence>
<accession>A0A0F9YTR9</accession>
<gene>
    <name evidence="4" type="ORF">AAJ76_1000055656</name>
</gene>
<dbReference type="PANTHER" id="PTHR22891">
    <property type="entry name" value="EUKARYOTIC TRANSLATION INITIATION FACTOR 2C"/>
    <property type="match status" value="1"/>
</dbReference>
<dbReference type="SMART" id="SM00949">
    <property type="entry name" value="PAZ"/>
    <property type="match status" value="1"/>
</dbReference>
<keyword evidence="5" id="KW-1185">Reference proteome</keyword>
<evidence type="ECO:0000313" key="5">
    <source>
        <dbReference type="Proteomes" id="UP000034350"/>
    </source>
</evidence>
<dbReference type="Pfam" id="PF02171">
    <property type="entry name" value="Piwi"/>
    <property type="match status" value="1"/>
</dbReference>
<dbReference type="GO" id="GO:0003723">
    <property type="term" value="F:RNA binding"/>
    <property type="evidence" value="ECO:0007669"/>
    <property type="project" value="InterPro"/>
</dbReference>
<evidence type="ECO:0000259" key="2">
    <source>
        <dbReference type="PROSITE" id="PS50821"/>
    </source>
</evidence>
<feature type="domain" description="Piwi" evidence="3">
    <location>
        <begin position="489"/>
        <end position="791"/>
    </location>
</feature>
<dbReference type="Pfam" id="PF02170">
    <property type="entry name" value="PAZ"/>
    <property type="match status" value="1"/>
</dbReference>
<dbReference type="EMBL" id="JPQZ01000010">
    <property type="protein sequence ID" value="KKO75882.1"/>
    <property type="molecule type" value="Genomic_DNA"/>
</dbReference>
<dbReference type="InterPro" id="IPR036085">
    <property type="entry name" value="PAZ_dom_sf"/>
</dbReference>
<proteinExistence type="inferred from homology"/>
<dbReference type="OrthoDB" id="10252740at2759"/>
<dbReference type="SUPFAM" id="SSF53098">
    <property type="entry name" value="Ribonuclease H-like"/>
    <property type="match status" value="1"/>
</dbReference>
<dbReference type="VEuPathDB" id="MicrosporidiaDB:G9O61_00g003010"/>